<evidence type="ECO:0000313" key="9">
    <source>
        <dbReference type="Proteomes" id="UP001501411"/>
    </source>
</evidence>
<feature type="transmembrane region" description="Helical" evidence="6">
    <location>
        <begin position="91"/>
        <end position="110"/>
    </location>
</feature>
<comment type="subcellular location">
    <subcellularLocation>
        <location evidence="1">Cell membrane</location>
        <topology evidence="1">Multi-pass membrane protein</topology>
    </subcellularLocation>
</comment>
<feature type="transmembrane region" description="Helical" evidence="6">
    <location>
        <begin position="31"/>
        <end position="50"/>
    </location>
</feature>
<evidence type="ECO:0000256" key="6">
    <source>
        <dbReference type="SAM" id="Phobius"/>
    </source>
</evidence>
<name>A0ABP9AFS2_9SPHI</name>
<keyword evidence="4 6" id="KW-1133">Transmembrane helix</keyword>
<keyword evidence="9" id="KW-1185">Reference proteome</keyword>
<dbReference type="InterPro" id="IPR000620">
    <property type="entry name" value="EamA_dom"/>
</dbReference>
<evidence type="ECO:0000313" key="8">
    <source>
        <dbReference type="EMBL" id="GAA4780835.1"/>
    </source>
</evidence>
<evidence type="ECO:0000256" key="5">
    <source>
        <dbReference type="ARBA" id="ARBA00023136"/>
    </source>
</evidence>
<dbReference type="Proteomes" id="UP001501411">
    <property type="component" value="Unassembled WGS sequence"/>
</dbReference>
<dbReference type="InterPro" id="IPR037185">
    <property type="entry name" value="EmrE-like"/>
</dbReference>
<comment type="caution">
    <text evidence="8">The sequence shown here is derived from an EMBL/GenBank/DDBJ whole genome shotgun (WGS) entry which is preliminary data.</text>
</comment>
<gene>
    <name evidence="8" type="ORF">GCM10023231_05030</name>
</gene>
<reference evidence="9" key="1">
    <citation type="journal article" date="2019" name="Int. J. Syst. Evol. Microbiol.">
        <title>The Global Catalogue of Microorganisms (GCM) 10K type strain sequencing project: providing services to taxonomists for standard genome sequencing and annotation.</title>
        <authorList>
            <consortium name="The Broad Institute Genomics Platform"/>
            <consortium name="The Broad Institute Genome Sequencing Center for Infectious Disease"/>
            <person name="Wu L."/>
            <person name="Ma J."/>
        </authorList>
    </citation>
    <scope>NUCLEOTIDE SEQUENCE [LARGE SCALE GENOMIC DNA]</scope>
    <source>
        <strain evidence="9">JCM 18200</strain>
    </source>
</reference>
<feature type="domain" description="EamA" evidence="7">
    <location>
        <begin position="27"/>
        <end position="162"/>
    </location>
</feature>
<keyword evidence="5 6" id="KW-0472">Membrane</keyword>
<organism evidence="8 9">
    <name type="scientific">Olivibacter ginsenosidimutans</name>
    <dbReference type="NCBI Taxonomy" id="1176537"/>
    <lineage>
        <taxon>Bacteria</taxon>
        <taxon>Pseudomonadati</taxon>
        <taxon>Bacteroidota</taxon>
        <taxon>Sphingobacteriia</taxon>
        <taxon>Sphingobacteriales</taxon>
        <taxon>Sphingobacteriaceae</taxon>
        <taxon>Olivibacter</taxon>
    </lineage>
</organism>
<evidence type="ECO:0000259" key="7">
    <source>
        <dbReference type="Pfam" id="PF00892"/>
    </source>
</evidence>
<evidence type="ECO:0000256" key="4">
    <source>
        <dbReference type="ARBA" id="ARBA00022989"/>
    </source>
</evidence>
<feature type="transmembrane region" description="Helical" evidence="6">
    <location>
        <begin position="62"/>
        <end position="79"/>
    </location>
</feature>
<evidence type="ECO:0000256" key="3">
    <source>
        <dbReference type="ARBA" id="ARBA00022692"/>
    </source>
</evidence>
<feature type="transmembrane region" description="Helical" evidence="6">
    <location>
        <begin position="147"/>
        <end position="163"/>
    </location>
</feature>
<dbReference type="EMBL" id="BAABIQ010000003">
    <property type="protein sequence ID" value="GAA4780835.1"/>
    <property type="molecule type" value="Genomic_DNA"/>
</dbReference>
<accession>A0ABP9AFS2</accession>
<evidence type="ECO:0000256" key="2">
    <source>
        <dbReference type="ARBA" id="ARBA00022475"/>
    </source>
</evidence>
<dbReference type="InterPro" id="IPR051258">
    <property type="entry name" value="Diverse_Substrate_Transporter"/>
</dbReference>
<dbReference type="PANTHER" id="PTHR42920">
    <property type="entry name" value="OS03G0707200 PROTEIN-RELATED"/>
    <property type="match status" value="1"/>
</dbReference>
<keyword evidence="2" id="KW-1003">Cell membrane</keyword>
<keyword evidence="3 6" id="KW-0812">Transmembrane</keyword>
<feature type="transmembrane region" description="Helical" evidence="6">
    <location>
        <begin position="122"/>
        <end position="141"/>
    </location>
</feature>
<dbReference type="Pfam" id="PF00892">
    <property type="entry name" value="EamA"/>
    <property type="match status" value="1"/>
</dbReference>
<dbReference type="PANTHER" id="PTHR42920:SF11">
    <property type="entry name" value="INNER MEMBRANE PROTEIN YTFF"/>
    <property type="match status" value="1"/>
</dbReference>
<proteinExistence type="predicted"/>
<evidence type="ECO:0000256" key="1">
    <source>
        <dbReference type="ARBA" id="ARBA00004651"/>
    </source>
</evidence>
<dbReference type="SUPFAM" id="SSF103481">
    <property type="entry name" value="Multidrug resistance efflux transporter EmrE"/>
    <property type="match status" value="1"/>
</dbReference>
<sequence length="167" mass="18548">MLGSLIALLGVGLVVFNGSFVFDINPIGDALTIVASILWAVYCLVLKKLTSKYDTLFITRKVFFYGVLSLCFYFLFYPLEIKTGLLRQPVIWGNLLFLGLIASMLCYIMWNYAVKELGASQTANYIYMVPFSTMLTSAVFLGETVTFISLAGALCIIAGVYIAEKQR</sequence>
<protein>
    <recommendedName>
        <fullName evidence="7">EamA domain-containing protein</fullName>
    </recommendedName>
</protein>